<dbReference type="InterPro" id="IPR013154">
    <property type="entry name" value="ADH-like_N"/>
</dbReference>
<gene>
    <name evidence="2" type="ORF">HYALB_00012952</name>
</gene>
<dbReference type="Proteomes" id="UP000701801">
    <property type="component" value="Unassembled WGS sequence"/>
</dbReference>
<organism evidence="2 3">
    <name type="scientific">Hymenoscyphus albidus</name>
    <dbReference type="NCBI Taxonomy" id="595503"/>
    <lineage>
        <taxon>Eukaryota</taxon>
        <taxon>Fungi</taxon>
        <taxon>Dikarya</taxon>
        <taxon>Ascomycota</taxon>
        <taxon>Pezizomycotina</taxon>
        <taxon>Leotiomycetes</taxon>
        <taxon>Helotiales</taxon>
        <taxon>Helotiaceae</taxon>
        <taxon>Hymenoscyphus</taxon>
    </lineage>
</organism>
<dbReference type="InterPro" id="IPR050700">
    <property type="entry name" value="YIM1/Zinc_Alcohol_DH_Fams"/>
</dbReference>
<dbReference type="InterPro" id="IPR020843">
    <property type="entry name" value="ER"/>
</dbReference>
<name>A0A9N9PYH1_9HELO</name>
<protein>
    <recommendedName>
        <fullName evidence="1">Enoyl reductase (ER) domain-containing protein</fullName>
    </recommendedName>
</protein>
<proteinExistence type="predicted"/>
<dbReference type="SUPFAM" id="SSF51735">
    <property type="entry name" value="NAD(P)-binding Rossmann-fold domains"/>
    <property type="match status" value="1"/>
</dbReference>
<dbReference type="Gene3D" id="3.40.50.720">
    <property type="entry name" value="NAD(P)-binding Rossmann-like Domain"/>
    <property type="match status" value="1"/>
</dbReference>
<dbReference type="GO" id="GO:0016491">
    <property type="term" value="F:oxidoreductase activity"/>
    <property type="evidence" value="ECO:0007669"/>
    <property type="project" value="InterPro"/>
</dbReference>
<dbReference type="PANTHER" id="PTHR11695">
    <property type="entry name" value="ALCOHOL DEHYDROGENASE RELATED"/>
    <property type="match status" value="1"/>
</dbReference>
<dbReference type="EMBL" id="CAJVRM010000313">
    <property type="protein sequence ID" value="CAG8979453.1"/>
    <property type="molecule type" value="Genomic_DNA"/>
</dbReference>
<dbReference type="AlphaFoldDB" id="A0A9N9PYH1"/>
<comment type="caution">
    <text evidence="2">The sequence shown here is derived from an EMBL/GenBank/DDBJ whole genome shotgun (WGS) entry which is preliminary data.</text>
</comment>
<dbReference type="OrthoDB" id="201656at2759"/>
<evidence type="ECO:0000313" key="3">
    <source>
        <dbReference type="Proteomes" id="UP000701801"/>
    </source>
</evidence>
<dbReference type="Gene3D" id="3.90.180.10">
    <property type="entry name" value="Medium-chain alcohol dehydrogenases, catalytic domain"/>
    <property type="match status" value="1"/>
</dbReference>
<evidence type="ECO:0000259" key="1">
    <source>
        <dbReference type="SMART" id="SM00829"/>
    </source>
</evidence>
<accession>A0A9N9PYH1</accession>
<dbReference type="InterPro" id="IPR036291">
    <property type="entry name" value="NAD(P)-bd_dom_sf"/>
</dbReference>
<dbReference type="InterPro" id="IPR011032">
    <property type="entry name" value="GroES-like_sf"/>
</dbReference>
<dbReference type="PANTHER" id="PTHR11695:SF647">
    <property type="entry name" value="ENOYL REDUCTASE (ER) DOMAIN-CONTAINING PROTEIN"/>
    <property type="match status" value="1"/>
</dbReference>
<dbReference type="Pfam" id="PF08240">
    <property type="entry name" value="ADH_N"/>
    <property type="match status" value="1"/>
</dbReference>
<dbReference type="CDD" id="cd08267">
    <property type="entry name" value="MDR1"/>
    <property type="match status" value="1"/>
</dbReference>
<evidence type="ECO:0000313" key="2">
    <source>
        <dbReference type="EMBL" id="CAG8979453.1"/>
    </source>
</evidence>
<keyword evidence="3" id="KW-1185">Reference proteome</keyword>
<dbReference type="SUPFAM" id="SSF50129">
    <property type="entry name" value="GroES-like"/>
    <property type="match status" value="1"/>
</dbReference>
<feature type="domain" description="Enoyl reductase (ER)" evidence="1">
    <location>
        <begin position="17"/>
        <end position="350"/>
    </location>
</feature>
<reference evidence="2" key="1">
    <citation type="submission" date="2021-07" db="EMBL/GenBank/DDBJ databases">
        <authorList>
            <person name="Durling M."/>
        </authorList>
    </citation>
    <scope>NUCLEOTIDE SEQUENCE</scope>
</reference>
<dbReference type="GO" id="GO:0005739">
    <property type="term" value="C:mitochondrion"/>
    <property type="evidence" value="ECO:0007669"/>
    <property type="project" value="TreeGrafter"/>
</dbReference>
<dbReference type="SMART" id="SM00829">
    <property type="entry name" value="PKS_ER"/>
    <property type="match status" value="1"/>
</dbReference>
<sequence length="353" mass="38556">MEFPQTNRALRFNRIAGDLFVDEEEIPPPPSNELLVKVHAASVNPVDIQLWRSGLVGVVADNKGMGRDFSGTVVAVGSDVKGWKEDDDIFGLLFHVFGQGTFSQYINVNPASDPVAKKPTSLKHEQASSIPLVAMTAFSCLVWLPPLLPNSTSSRKVAIRGASGGTGMWLVQLAKVVYDCHVTAICSTRNAEFVRGLGADQVIDYTKEEVASALGSERTLTKQDYDLIVDCVGGTGLLSIYPQILNPKGAYVTIVGDKTNVKSIGGPITYLTSPGQVWRYIQGWIWGPRYGCIALYTKTAYVEQVARLADRGEVKVEIQEVIEGAFDEREGWRKAIKLMEEGRVRGKVVLAIP</sequence>
<dbReference type="Pfam" id="PF13602">
    <property type="entry name" value="ADH_zinc_N_2"/>
    <property type="match status" value="1"/>
</dbReference>